<sequence length="76" mass="8497">MRDEELIVEFALTRLDHPGLDLEETAALLVRRVGPEQMLAFASQNLADRGELRGALFDAAVERVVRVVLQLRDAPL</sequence>
<gene>
    <name evidence="1" type="ORF">GCM10023203_35790</name>
</gene>
<dbReference type="RefSeq" id="WP_274203847.1">
    <property type="nucleotide sequence ID" value="NZ_BAABHQ010000009.1"/>
</dbReference>
<proteinExistence type="predicted"/>
<evidence type="ECO:0008006" key="3">
    <source>
        <dbReference type="Google" id="ProtNLM"/>
    </source>
</evidence>
<evidence type="ECO:0000313" key="2">
    <source>
        <dbReference type="Proteomes" id="UP001500457"/>
    </source>
</evidence>
<dbReference type="EMBL" id="BAABHQ010000009">
    <property type="protein sequence ID" value="GAA4881323.1"/>
    <property type="molecule type" value="Genomic_DNA"/>
</dbReference>
<name>A0ABP9EKX0_9PSEU</name>
<dbReference type="Proteomes" id="UP001500457">
    <property type="component" value="Unassembled WGS sequence"/>
</dbReference>
<reference evidence="2" key="1">
    <citation type="journal article" date="2019" name="Int. J. Syst. Evol. Microbiol.">
        <title>The Global Catalogue of Microorganisms (GCM) 10K type strain sequencing project: providing services to taxonomists for standard genome sequencing and annotation.</title>
        <authorList>
            <consortium name="The Broad Institute Genomics Platform"/>
            <consortium name="The Broad Institute Genome Sequencing Center for Infectious Disease"/>
            <person name="Wu L."/>
            <person name="Ma J."/>
        </authorList>
    </citation>
    <scope>NUCLEOTIDE SEQUENCE [LARGE SCALE GENOMIC DNA]</scope>
    <source>
        <strain evidence="2">JCM 17983</strain>
    </source>
</reference>
<protein>
    <recommendedName>
        <fullName evidence="3">ANTAR domain-containing protein</fullName>
    </recommendedName>
</protein>
<accession>A0ABP9EKX0</accession>
<keyword evidence="2" id="KW-1185">Reference proteome</keyword>
<evidence type="ECO:0000313" key="1">
    <source>
        <dbReference type="EMBL" id="GAA4881323.1"/>
    </source>
</evidence>
<comment type="caution">
    <text evidence="1">The sequence shown here is derived from an EMBL/GenBank/DDBJ whole genome shotgun (WGS) entry which is preliminary data.</text>
</comment>
<organism evidence="1 2">
    <name type="scientific">Actinomycetospora straminea</name>
    <dbReference type="NCBI Taxonomy" id="663607"/>
    <lineage>
        <taxon>Bacteria</taxon>
        <taxon>Bacillati</taxon>
        <taxon>Actinomycetota</taxon>
        <taxon>Actinomycetes</taxon>
        <taxon>Pseudonocardiales</taxon>
        <taxon>Pseudonocardiaceae</taxon>
        <taxon>Actinomycetospora</taxon>
    </lineage>
</organism>